<proteinExistence type="predicted"/>
<reference evidence="2" key="1">
    <citation type="submission" date="2015-04" db="EMBL/GenBank/DDBJ databases">
        <authorList>
            <person name="Syromyatnikov M.Y."/>
            <person name="Popov V.N."/>
        </authorList>
    </citation>
    <scope>NUCLEOTIDE SEQUENCE</scope>
    <source>
        <strain evidence="2">MO-1</strain>
    </source>
</reference>
<sequence>MKRENSDEKQYFFDKPENIRLILRIFYVMCTILVLAEFVIHRHVYHAWENLFGFHALFGFVACVVLVLVAREMRKVVMRDEDYYDDE</sequence>
<accession>A0A1S7LHE6</accession>
<evidence type="ECO:0000313" key="2">
    <source>
        <dbReference type="EMBL" id="CRH06382.1"/>
    </source>
</evidence>
<keyword evidence="1" id="KW-1133">Transmembrane helix</keyword>
<protein>
    <submittedName>
        <fullName evidence="2">Uncharacterized protein</fullName>
    </submittedName>
</protein>
<dbReference type="AlphaFoldDB" id="A0A1S7LHE6"/>
<feature type="transmembrane region" description="Helical" evidence="1">
    <location>
        <begin position="21"/>
        <end position="40"/>
    </location>
</feature>
<keyword evidence="1" id="KW-0812">Transmembrane</keyword>
<organism evidence="2">
    <name type="scientific">Magnetococcus massalia (strain MO-1)</name>
    <dbReference type="NCBI Taxonomy" id="451514"/>
    <lineage>
        <taxon>Bacteria</taxon>
        <taxon>Pseudomonadati</taxon>
        <taxon>Pseudomonadota</taxon>
        <taxon>Magnetococcia</taxon>
        <taxon>Magnetococcales</taxon>
        <taxon>Magnetococcaceae</taxon>
        <taxon>Magnetococcus</taxon>
    </lineage>
</organism>
<feature type="transmembrane region" description="Helical" evidence="1">
    <location>
        <begin position="52"/>
        <end position="70"/>
    </location>
</feature>
<name>A0A1S7LHE6_MAGMO</name>
<evidence type="ECO:0000256" key="1">
    <source>
        <dbReference type="SAM" id="Phobius"/>
    </source>
</evidence>
<keyword evidence="1" id="KW-0472">Membrane</keyword>
<dbReference type="EMBL" id="LO017727">
    <property type="protein sequence ID" value="CRH06382.1"/>
    <property type="molecule type" value="Genomic_DNA"/>
</dbReference>
<gene>
    <name evidence="2" type="ORF">MAGMO_2217</name>
</gene>